<dbReference type="InterPro" id="IPR006675">
    <property type="entry name" value="HDIG_dom"/>
</dbReference>
<evidence type="ECO:0000256" key="1">
    <source>
        <dbReference type="ARBA" id="ARBA00022475"/>
    </source>
</evidence>
<comment type="similarity">
    <text evidence="9">Belongs to the RNase Y family.</text>
</comment>
<dbReference type="InterPro" id="IPR036612">
    <property type="entry name" value="KH_dom_type_1_sf"/>
</dbReference>
<dbReference type="NCBIfam" id="TIGR03319">
    <property type="entry name" value="RNase_Y"/>
    <property type="match status" value="1"/>
</dbReference>
<dbReference type="GO" id="GO:0004521">
    <property type="term" value="F:RNA endonuclease activity"/>
    <property type="evidence" value="ECO:0007669"/>
    <property type="project" value="UniProtKB-UniRule"/>
</dbReference>
<comment type="function">
    <text evidence="9">Endoribonuclease that initiates mRNA decay.</text>
</comment>
<evidence type="ECO:0000256" key="7">
    <source>
        <dbReference type="ARBA" id="ARBA00022989"/>
    </source>
</evidence>
<sequence>MDSATLIIVAIIGIAVGFAIAKFMEKGKASKILANAKREADTIIKNAKVEGENIKKDKIFQAKEKFLELKAEHEKVIVSKDKKINEAVKRTRDKESQVSSELAKNKKLNDQLSAKIKEVAHKESIFEKKQAELDKLHRNQVQQLEVISGLSAEEAKGQLLESLKETAKTDAMAYIQTTLEEAKLTAQQEAKKIVINTIQRIGTEEAVENCVSVFNLESDDVKGRIIGREGRNIRALEAATGVEIIVDDTPEAIILSCFDSVRREVARLSLHKLVTDGRIHPARIEEIVKKTEKQIEQEIVEVGKRAVIDLGIHGLHPELVKAVGRMKYRSSYGQNLLQHSREVAKLCGVMAAELGLNPKLAKRAGLLHDIGKVPNTEAEVETPHAILGMQWAEKYGEKPDVCNAIGAHHDEIEMNTLISPIVQVCDAISGARPGARRQVLDSYIQRLKDLEDIAFGFGGVQKAYAIQAGRELRVIVESEKVSDDKAAQLSFEISQKIQTDMTYPGQVKVTVIRETRSVNVAK</sequence>
<gene>
    <name evidence="9" type="primary">rny</name>
    <name evidence="12" type="ORF">SAMN04488513_104241</name>
</gene>
<dbReference type="NCBIfam" id="TIGR00277">
    <property type="entry name" value="HDIG"/>
    <property type="match status" value="1"/>
</dbReference>
<feature type="transmembrane region" description="Helical" evidence="9">
    <location>
        <begin position="6"/>
        <end position="24"/>
    </location>
</feature>
<organism evidence="12 13">
    <name type="scientific">Pseudozobellia thermophila</name>
    <dbReference type="NCBI Taxonomy" id="192903"/>
    <lineage>
        <taxon>Bacteria</taxon>
        <taxon>Pseudomonadati</taxon>
        <taxon>Bacteroidota</taxon>
        <taxon>Flavobacteriia</taxon>
        <taxon>Flavobacteriales</taxon>
        <taxon>Flavobacteriaceae</taxon>
        <taxon>Pseudozobellia</taxon>
    </lineage>
</organism>
<feature type="domain" description="HD" evidence="11">
    <location>
        <begin position="336"/>
        <end position="431"/>
    </location>
</feature>
<evidence type="ECO:0000256" key="9">
    <source>
        <dbReference type="HAMAP-Rule" id="MF_00335"/>
    </source>
</evidence>
<dbReference type="InterPro" id="IPR004088">
    <property type="entry name" value="KH_dom_type_1"/>
</dbReference>
<evidence type="ECO:0000313" key="13">
    <source>
        <dbReference type="Proteomes" id="UP000184543"/>
    </source>
</evidence>
<dbReference type="PANTHER" id="PTHR12826">
    <property type="entry name" value="RIBONUCLEASE Y"/>
    <property type="match status" value="1"/>
</dbReference>
<evidence type="ECO:0000256" key="2">
    <source>
        <dbReference type="ARBA" id="ARBA00022692"/>
    </source>
</evidence>
<dbReference type="SUPFAM" id="SSF54791">
    <property type="entry name" value="Eukaryotic type KH-domain (KH-domain type I)"/>
    <property type="match status" value="1"/>
</dbReference>
<dbReference type="GO" id="GO:0016787">
    <property type="term" value="F:hydrolase activity"/>
    <property type="evidence" value="ECO:0007669"/>
    <property type="project" value="UniProtKB-KW"/>
</dbReference>
<evidence type="ECO:0000256" key="10">
    <source>
        <dbReference type="NCBIfam" id="TIGR03319"/>
    </source>
</evidence>
<dbReference type="GO" id="GO:0006402">
    <property type="term" value="P:mRNA catabolic process"/>
    <property type="evidence" value="ECO:0007669"/>
    <property type="project" value="UniProtKB-UniRule"/>
</dbReference>
<dbReference type="STRING" id="192903.SAMN04488513_104241"/>
<keyword evidence="4 9" id="KW-0255">Endonuclease</keyword>
<keyword evidence="1 9" id="KW-1003">Cell membrane</keyword>
<dbReference type="CDD" id="cd22431">
    <property type="entry name" value="KH-I_RNaseY"/>
    <property type="match status" value="1"/>
</dbReference>
<dbReference type="HAMAP" id="MF_00335">
    <property type="entry name" value="RNase_Y"/>
    <property type="match status" value="1"/>
</dbReference>
<dbReference type="InterPro" id="IPR006674">
    <property type="entry name" value="HD_domain"/>
</dbReference>
<dbReference type="EMBL" id="FQYU01000004">
    <property type="protein sequence ID" value="SHJ41563.1"/>
    <property type="molecule type" value="Genomic_DNA"/>
</dbReference>
<dbReference type="Pfam" id="PF12072">
    <property type="entry name" value="RNase_Y_N"/>
    <property type="match status" value="1"/>
</dbReference>
<dbReference type="GO" id="GO:0003723">
    <property type="term" value="F:RNA binding"/>
    <property type="evidence" value="ECO:0007669"/>
    <property type="project" value="UniProtKB-UniRule"/>
</dbReference>
<dbReference type="SMART" id="SM00471">
    <property type="entry name" value="HDc"/>
    <property type="match status" value="1"/>
</dbReference>
<protein>
    <recommendedName>
        <fullName evidence="9 10">Ribonuclease Y</fullName>
        <shortName evidence="9">RNase Y</shortName>
        <ecNumber evidence="9 10">3.1.-.-</ecNumber>
    </recommendedName>
</protein>
<dbReference type="Proteomes" id="UP000184543">
    <property type="component" value="Unassembled WGS sequence"/>
</dbReference>
<keyword evidence="8 9" id="KW-0472">Membrane</keyword>
<keyword evidence="13" id="KW-1185">Reference proteome</keyword>
<keyword evidence="5 9" id="KW-0378">Hydrolase</keyword>
<keyword evidence="2 9" id="KW-0812">Transmembrane</keyword>
<dbReference type="InterPro" id="IPR003607">
    <property type="entry name" value="HD/PDEase_dom"/>
</dbReference>
<keyword evidence="6 9" id="KW-0694">RNA-binding</keyword>
<dbReference type="PANTHER" id="PTHR12826:SF15">
    <property type="entry name" value="RIBONUCLEASE Y"/>
    <property type="match status" value="1"/>
</dbReference>
<dbReference type="InterPro" id="IPR022711">
    <property type="entry name" value="RNase_Y_N"/>
</dbReference>
<dbReference type="Pfam" id="PF01966">
    <property type="entry name" value="HD"/>
    <property type="match status" value="1"/>
</dbReference>
<dbReference type="CDD" id="cd00077">
    <property type="entry name" value="HDc"/>
    <property type="match status" value="1"/>
</dbReference>
<evidence type="ECO:0000313" key="12">
    <source>
        <dbReference type="EMBL" id="SHJ41563.1"/>
    </source>
</evidence>
<name>A0A1M6J4F9_9FLAO</name>
<dbReference type="PROSITE" id="PS50084">
    <property type="entry name" value="KH_TYPE_1"/>
    <property type="match status" value="1"/>
</dbReference>
<proteinExistence type="inferred from homology"/>
<comment type="subcellular location">
    <subcellularLocation>
        <location evidence="9">Cell membrane</location>
        <topology evidence="9">Single-pass membrane protein</topology>
    </subcellularLocation>
</comment>
<dbReference type="OrthoDB" id="9803205at2"/>
<dbReference type="InterPro" id="IPR004087">
    <property type="entry name" value="KH_dom"/>
</dbReference>
<evidence type="ECO:0000256" key="4">
    <source>
        <dbReference type="ARBA" id="ARBA00022759"/>
    </source>
</evidence>
<dbReference type="RefSeq" id="WP_072994265.1">
    <property type="nucleotide sequence ID" value="NZ_FQYU01000004.1"/>
</dbReference>
<dbReference type="PROSITE" id="PS51831">
    <property type="entry name" value="HD"/>
    <property type="match status" value="1"/>
</dbReference>
<dbReference type="Gene3D" id="1.10.3210.10">
    <property type="entry name" value="Hypothetical protein af1432"/>
    <property type="match status" value="1"/>
</dbReference>
<dbReference type="SUPFAM" id="SSF109604">
    <property type="entry name" value="HD-domain/PDEase-like"/>
    <property type="match status" value="1"/>
</dbReference>
<dbReference type="Pfam" id="PF00013">
    <property type="entry name" value="KH_1"/>
    <property type="match status" value="1"/>
</dbReference>
<dbReference type="AlphaFoldDB" id="A0A1M6J4F9"/>
<reference evidence="13" key="1">
    <citation type="submission" date="2016-11" db="EMBL/GenBank/DDBJ databases">
        <authorList>
            <person name="Varghese N."/>
            <person name="Submissions S."/>
        </authorList>
    </citation>
    <scope>NUCLEOTIDE SEQUENCE [LARGE SCALE GENOMIC DNA]</scope>
    <source>
        <strain evidence="13">DSM 19858</strain>
    </source>
</reference>
<keyword evidence="3 9" id="KW-0540">Nuclease</keyword>
<evidence type="ECO:0000256" key="6">
    <source>
        <dbReference type="ARBA" id="ARBA00022884"/>
    </source>
</evidence>
<evidence type="ECO:0000256" key="5">
    <source>
        <dbReference type="ARBA" id="ARBA00022801"/>
    </source>
</evidence>
<dbReference type="SMART" id="SM00322">
    <property type="entry name" value="KH"/>
    <property type="match status" value="1"/>
</dbReference>
<dbReference type="GO" id="GO:0005886">
    <property type="term" value="C:plasma membrane"/>
    <property type="evidence" value="ECO:0007669"/>
    <property type="project" value="UniProtKB-SubCell"/>
</dbReference>
<dbReference type="FunFam" id="1.10.3210.10:FF:000013">
    <property type="entry name" value="Ribonuclease Y"/>
    <property type="match status" value="1"/>
</dbReference>
<dbReference type="EC" id="3.1.-.-" evidence="9 10"/>
<dbReference type="InterPro" id="IPR017705">
    <property type="entry name" value="Ribonuclease_Y"/>
</dbReference>
<evidence type="ECO:0000256" key="8">
    <source>
        <dbReference type="ARBA" id="ARBA00023136"/>
    </source>
</evidence>
<accession>A0A1M6J4F9</accession>
<evidence type="ECO:0000256" key="3">
    <source>
        <dbReference type="ARBA" id="ARBA00022722"/>
    </source>
</evidence>
<dbReference type="Gene3D" id="3.30.1370.10">
    <property type="entry name" value="K Homology domain, type 1"/>
    <property type="match status" value="1"/>
</dbReference>
<evidence type="ECO:0000259" key="11">
    <source>
        <dbReference type="PROSITE" id="PS51831"/>
    </source>
</evidence>
<keyword evidence="7 9" id="KW-1133">Transmembrane helix</keyword>